<dbReference type="EMBL" id="GECZ01010566">
    <property type="protein sequence ID" value="JAS59203.1"/>
    <property type="molecule type" value="Transcribed_RNA"/>
</dbReference>
<evidence type="ECO:0008006" key="4">
    <source>
        <dbReference type="Google" id="ProtNLM"/>
    </source>
</evidence>
<evidence type="ECO:0000313" key="3">
    <source>
        <dbReference type="EMBL" id="JAS59203.1"/>
    </source>
</evidence>
<protein>
    <recommendedName>
        <fullName evidence="4">EB domain-containing protein</fullName>
    </recommendedName>
</protein>
<feature type="transmembrane region" description="Helical" evidence="1">
    <location>
        <begin position="100"/>
        <end position="119"/>
    </location>
</feature>
<keyword evidence="2" id="KW-0732">Signal</keyword>
<reference evidence="3" key="1">
    <citation type="submission" date="2015-11" db="EMBL/GenBank/DDBJ databases">
        <title>De novo transcriptome assembly of four potential Pierce s Disease insect vectors from Arizona vineyards.</title>
        <authorList>
            <person name="Tassone E.E."/>
        </authorList>
    </citation>
    <scope>NUCLEOTIDE SEQUENCE</scope>
</reference>
<feature type="signal peptide" evidence="2">
    <location>
        <begin position="1"/>
        <end position="24"/>
    </location>
</feature>
<proteinExistence type="predicted"/>
<accession>A0A1B6GA88</accession>
<feature type="chain" id="PRO_5008583516" description="EB domain-containing protein" evidence="2">
    <location>
        <begin position="25"/>
        <end position="154"/>
    </location>
</feature>
<dbReference type="AlphaFoldDB" id="A0A1B6GA88"/>
<sequence>MPSMGRTVAHIWCLLIFGVCGILSSQDDRHCDGKITIDFRQCHINETCIKLDSKTSVCRCSRNYQRIQDGTCQPVSQDSVPSPPSHIVTPSDSGGFGFKLLLWLAVPVLLAGLIGVIVYTGRQKMWLNRLYRMRVRSYNNVLVSSQDEDDPPIA</sequence>
<gene>
    <name evidence="3" type="ORF">g.15224</name>
</gene>
<keyword evidence="1" id="KW-0472">Membrane</keyword>
<evidence type="ECO:0000256" key="1">
    <source>
        <dbReference type="SAM" id="Phobius"/>
    </source>
</evidence>
<name>A0A1B6GA88_9HEMI</name>
<keyword evidence="1" id="KW-0812">Transmembrane</keyword>
<keyword evidence="1" id="KW-1133">Transmembrane helix</keyword>
<evidence type="ECO:0000256" key="2">
    <source>
        <dbReference type="SAM" id="SignalP"/>
    </source>
</evidence>
<organism evidence="3">
    <name type="scientific">Cuerna arida</name>
    <dbReference type="NCBI Taxonomy" id="1464854"/>
    <lineage>
        <taxon>Eukaryota</taxon>
        <taxon>Metazoa</taxon>
        <taxon>Ecdysozoa</taxon>
        <taxon>Arthropoda</taxon>
        <taxon>Hexapoda</taxon>
        <taxon>Insecta</taxon>
        <taxon>Pterygota</taxon>
        <taxon>Neoptera</taxon>
        <taxon>Paraneoptera</taxon>
        <taxon>Hemiptera</taxon>
        <taxon>Auchenorrhyncha</taxon>
        <taxon>Membracoidea</taxon>
        <taxon>Cicadellidae</taxon>
        <taxon>Cicadellinae</taxon>
        <taxon>Proconiini</taxon>
        <taxon>Cuerna</taxon>
    </lineage>
</organism>